<dbReference type="EMBL" id="FZQB01000022">
    <property type="protein sequence ID" value="SNT76566.1"/>
    <property type="molecule type" value="Genomic_DNA"/>
</dbReference>
<accession>A0A239Q2S4</accession>
<gene>
    <name evidence="1" type="ORF">SAMN05444959_1228</name>
</gene>
<keyword evidence="2" id="KW-1185">Reference proteome</keyword>
<dbReference type="OrthoDB" id="6140227at2"/>
<reference evidence="1 2" key="1">
    <citation type="submission" date="2017-07" db="EMBL/GenBank/DDBJ databases">
        <authorList>
            <person name="Sun Z.S."/>
            <person name="Albrecht U."/>
            <person name="Echele G."/>
            <person name="Lee C.C."/>
        </authorList>
    </citation>
    <scope>NUCLEOTIDE SEQUENCE [LARGE SCALE GENOMIC DNA]</scope>
    <source>
        <strain evidence="1 2">DSM 14827</strain>
    </source>
</reference>
<dbReference type="RefSeq" id="WP_089345869.1">
    <property type="nucleotide sequence ID" value="NZ_CP067129.1"/>
</dbReference>
<name>A0A239Q2S4_9RHOB</name>
<dbReference type="AlphaFoldDB" id="A0A239Q2S4"/>
<organism evidence="1 2">
    <name type="scientific">Paracoccus seriniphilus</name>
    <dbReference type="NCBI Taxonomy" id="184748"/>
    <lineage>
        <taxon>Bacteria</taxon>
        <taxon>Pseudomonadati</taxon>
        <taxon>Pseudomonadota</taxon>
        <taxon>Alphaproteobacteria</taxon>
        <taxon>Rhodobacterales</taxon>
        <taxon>Paracoccaceae</taxon>
        <taxon>Paracoccus</taxon>
    </lineage>
</organism>
<evidence type="ECO:0000313" key="1">
    <source>
        <dbReference type="EMBL" id="SNT76566.1"/>
    </source>
</evidence>
<dbReference type="Proteomes" id="UP000198307">
    <property type="component" value="Unassembled WGS sequence"/>
</dbReference>
<sequence length="374" mass="41945">MAETGNLDADHHALEDEPTARAFFEQVGQIADVLPAALTEMQRDGLFTTIETAVMNGYLQALSTSIRALAMKYLVAGRIDGPLRRHVTIDIHESGFPVWSEIAQTAADAAQADEELSRTPTPEAIKDDMIRQIVGDLTVPTRLQYAMSQRLYYQALAGGGLFWPQMHPQGYWLSGAEGERRRWLLHWAVYDSQLNVPVLYLMDVDDSGRRPLIEDARRWPELRAYLLAQSVTSLQLLTIARGFDSDFDNLHPMRLRRIVLGPIYSQRFTVQQGPIREVLKNAYAGEGEDWAMAMTVEDLQSEKAIVEPKGFFGVVERQLFQLDPLAVGQGAGSVTRALILPQRPYQALATLDPTGFRDMRKYVPAPDGRVASYR</sequence>
<proteinExistence type="predicted"/>
<protein>
    <submittedName>
        <fullName evidence="1">Uncharacterized protein</fullName>
    </submittedName>
</protein>
<evidence type="ECO:0000313" key="2">
    <source>
        <dbReference type="Proteomes" id="UP000198307"/>
    </source>
</evidence>